<dbReference type="InterPro" id="IPR001810">
    <property type="entry name" value="F-box_dom"/>
</dbReference>
<dbReference type="InterPro" id="IPR036047">
    <property type="entry name" value="F-box-like_dom_sf"/>
</dbReference>
<dbReference type="Proteomes" id="UP000230069">
    <property type="component" value="Unassembled WGS sequence"/>
</dbReference>
<dbReference type="Pfam" id="PF08387">
    <property type="entry name" value="FBD"/>
    <property type="match status" value="1"/>
</dbReference>
<dbReference type="InterPro" id="IPR006566">
    <property type="entry name" value="FBD"/>
</dbReference>
<dbReference type="Pfam" id="PF00646">
    <property type="entry name" value="F-box"/>
    <property type="match status" value="1"/>
</dbReference>
<proteinExistence type="predicted"/>
<dbReference type="EMBL" id="KZ305052">
    <property type="protein sequence ID" value="PIA35556.1"/>
    <property type="molecule type" value="Genomic_DNA"/>
</dbReference>
<keyword evidence="3" id="KW-1185">Reference proteome</keyword>
<evidence type="ECO:0000313" key="2">
    <source>
        <dbReference type="EMBL" id="PIA35556.1"/>
    </source>
</evidence>
<name>A0A2G5CW96_AQUCA</name>
<feature type="domain" description="F-box" evidence="1">
    <location>
        <begin position="8"/>
        <end position="61"/>
    </location>
</feature>
<evidence type="ECO:0000259" key="1">
    <source>
        <dbReference type="PROSITE" id="PS50181"/>
    </source>
</evidence>
<dbReference type="OrthoDB" id="612216at2759"/>
<dbReference type="SMART" id="SM00579">
    <property type="entry name" value="FBD"/>
    <property type="match status" value="1"/>
</dbReference>
<dbReference type="AlphaFoldDB" id="A0A2G5CW96"/>
<dbReference type="SUPFAM" id="SSF52047">
    <property type="entry name" value="RNI-like"/>
    <property type="match status" value="1"/>
</dbReference>
<sequence>MNEDDLLVDRLSILPKPIIHHILSFLDISHVIQTCVLSRKFRDLWIDLHIINIDDGYWSNEHGFLLNDEFQKFVDNTLLQRDNSNIQKFCLSWDRPPYDNHHIHDYMAKLVTWVICVVRRNVQQLHLQVRYMPPPCTFRYSTSLKTLKLVNAWLPIQVESESWFGPGLEILIIENCQHHYPKILNVNSCRLKYLMVKNEVEDFVGSCELKICAPNLTLLECVGYMYKDYCLENLSSIDTVYLDTKVLSTANMKESLGRCLNSILTGILCANSLTLSVEGIQTSAELPTLSKSVPILFPHLKYLRLKEWRDNGYIHVLANLFGSFSCIETLVLDRTEGPYKSAKANWAKELVANCIFCKLKSVRIQICKGCENELRFIEYLLKNAPVLDSLTIITTKVHSGDTEELEDFSRKVRSLPRASSNAMILFP</sequence>
<dbReference type="InterPro" id="IPR050232">
    <property type="entry name" value="FBL13/AtMIF1-like"/>
</dbReference>
<dbReference type="InParanoid" id="A0A2G5CW96"/>
<dbReference type="PANTHER" id="PTHR31900">
    <property type="entry name" value="F-BOX/RNI SUPERFAMILY PROTEIN-RELATED"/>
    <property type="match status" value="1"/>
</dbReference>
<organism evidence="2 3">
    <name type="scientific">Aquilegia coerulea</name>
    <name type="common">Rocky mountain columbine</name>
    <dbReference type="NCBI Taxonomy" id="218851"/>
    <lineage>
        <taxon>Eukaryota</taxon>
        <taxon>Viridiplantae</taxon>
        <taxon>Streptophyta</taxon>
        <taxon>Embryophyta</taxon>
        <taxon>Tracheophyta</taxon>
        <taxon>Spermatophyta</taxon>
        <taxon>Magnoliopsida</taxon>
        <taxon>Ranunculales</taxon>
        <taxon>Ranunculaceae</taxon>
        <taxon>Thalictroideae</taxon>
        <taxon>Aquilegia</taxon>
    </lineage>
</organism>
<dbReference type="Gene3D" id="1.20.1280.50">
    <property type="match status" value="1"/>
</dbReference>
<dbReference type="PROSITE" id="PS50181">
    <property type="entry name" value="FBOX"/>
    <property type="match status" value="1"/>
</dbReference>
<dbReference type="STRING" id="218851.A0A2G5CW96"/>
<accession>A0A2G5CW96</accession>
<protein>
    <recommendedName>
        <fullName evidence="1">F-box domain-containing protein</fullName>
    </recommendedName>
</protein>
<reference evidence="2 3" key="1">
    <citation type="submission" date="2017-09" db="EMBL/GenBank/DDBJ databases">
        <title>WGS assembly of Aquilegia coerulea Goldsmith.</title>
        <authorList>
            <person name="Hodges S."/>
            <person name="Kramer E."/>
            <person name="Nordborg M."/>
            <person name="Tomkins J."/>
            <person name="Borevitz J."/>
            <person name="Derieg N."/>
            <person name="Yan J."/>
            <person name="Mihaltcheva S."/>
            <person name="Hayes R.D."/>
            <person name="Rokhsar D."/>
        </authorList>
    </citation>
    <scope>NUCLEOTIDE SEQUENCE [LARGE SCALE GENOMIC DNA]</scope>
    <source>
        <strain evidence="3">cv. Goldsmith</strain>
    </source>
</reference>
<dbReference type="PANTHER" id="PTHR31900:SF30">
    <property type="entry name" value="SUPERFAMILY PROTEIN, PUTATIVE-RELATED"/>
    <property type="match status" value="1"/>
</dbReference>
<gene>
    <name evidence="2" type="ORF">AQUCO_03500128v1</name>
</gene>
<dbReference type="FunCoup" id="A0A2G5CW96">
    <property type="interactions" value="1164"/>
</dbReference>
<dbReference type="SUPFAM" id="SSF81383">
    <property type="entry name" value="F-box domain"/>
    <property type="match status" value="1"/>
</dbReference>
<evidence type="ECO:0000313" key="3">
    <source>
        <dbReference type="Proteomes" id="UP000230069"/>
    </source>
</evidence>